<reference evidence="3 4" key="2">
    <citation type="submission" date="2020-08" db="EMBL/GenBank/DDBJ databases">
        <authorList>
            <person name="Ueki A."/>
            <person name="Tonouchi A."/>
        </authorList>
    </citation>
    <scope>NUCLEOTIDE SEQUENCE [LARGE SCALE GENOMIC DNA]</scope>
    <source>
        <strain evidence="3 4">CTTW</strain>
    </source>
</reference>
<gene>
    <name evidence="3" type="ORF">bsdcttw_42760</name>
</gene>
<dbReference type="GO" id="GO:0044780">
    <property type="term" value="P:bacterial-type flagellum assembly"/>
    <property type="evidence" value="ECO:0007669"/>
    <property type="project" value="InterPro"/>
</dbReference>
<sequence>MASLIEELIITLEQECEIYKELLPAAREKTQIIVKNDIKTLQEITNKEQLLADRINALEKKREEVIKNIGVVVSKDPKSINIRTVIQMMEKQPAEKDKLIQIHDALKRTIQNLAEINNHNKSLIQQSLEMIEFNMNFIQSARVLPGNNGYNKGANQVDAYPDQAGMFDAKQ</sequence>
<dbReference type="Pfam" id="PF05130">
    <property type="entry name" value="FlgN"/>
    <property type="match status" value="1"/>
</dbReference>
<dbReference type="SUPFAM" id="SSF140566">
    <property type="entry name" value="FlgN-like"/>
    <property type="match status" value="1"/>
</dbReference>
<keyword evidence="2" id="KW-0175">Coiled coil</keyword>
<dbReference type="EMBL" id="AP023368">
    <property type="protein sequence ID" value="BCK01236.1"/>
    <property type="molecule type" value="Genomic_DNA"/>
</dbReference>
<dbReference type="AlphaFoldDB" id="A0A7M3S9G8"/>
<keyword evidence="1" id="KW-1005">Bacterial flagellum biogenesis</keyword>
<dbReference type="RefSeq" id="WP_185256829.1">
    <property type="nucleotide sequence ID" value="NZ_AP023368.1"/>
</dbReference>
<evidence type="ECO:0000256" key="2">
    <source>
        <dbReference type="SAM" id="Coils"/>
    </source>
</evidence>
<reference evidence="3 4" key="1">
    <citation type="submission" date="2020-08" db="EMBL/GenBank/DDBJ databases">
        <title>Draft genome sequencing of an Anaerocolumna strain isolated from anoxic soil subjected to BSD treatment.</title>
        <authorList>
            <person name="Uek A."/>
            <person name="Tonouchi A."/>
        </authorList>
    </citation>
    <scope>NUCLEOTIDE SEQUENCE [LARGE SCALE GENOMIC DNA]</scope>
    <source>
        <strain evidence="3 4">CTTW</strain>
    </source>
</reference>
<feature type="coiled-coil region" evidence="2">
    <location>
        <begin position="41"/>
        <end position="68"/>
    </location>
</feature>
<proteinExistence type="predicted"/>
<evidence type="ECO:0000313" key="4">
    <source>
        <dbReference type="Proteomes" id="UP000515703"/>
    </source>
</evidence>
<evidence type="ECO:0008006" key="5">
    <source>
        <dbReference type="Google" id="ProtNLM"/>
    </source>
</evidence>
<evidence type="ECO:0000256" key="1">
    <source>
        <dbReference type="ARBA" id="ARBA00022795"/>
    </source>
</evidence>
<keyword evidence="4" id="KW-1185">Reference proteome</keyword>
<accession>A0A7M3S9G8</accession>
<dbReference type="InterPro" id="IPR036679">
    <property type="entry name" value="FlgN-like_sf"/>
</dbReference>
<evidence type="ECO:0000313" key="3">
    <source>
        <dbReference type="EMBL" id="BCK01236.1"/>
    </source>
</evidence>
<organism evidence="3 4">
    <name type="scientific">Anaerocolumna chitinilytica</name>
    <dbReference type="NCBI Taxonomy" id="1727145"/>
    <lineage>
        <taxon>Bacteria</taxon>
        <taxon>Bacillati</taxon>
        <taxon>Bacillota</taxon>
        <taxon>Clostridia</taxon>
        <taxon>Lachnospirales</taxon>
        <taxon>Lachnospiraceae</taxon>
        <taxon>Anaerocolumna</taxon>
    </lineage>
</organism>
<dbReference type="Gene3D" id="1.20.58.300">
    <property type="entry name" value="FlgN-like"/>
    <property type="match status" value="1"/>
</dbReference>
<dbReference type="KEGG" id="acht:bsdcttw_42760"/>
<name>A0A7M3S9G8_9FIRM</name>
<dbReference type="Proteomes" id="UP000515703">
    <property type="component" value="Chromosome"/>
</dbReference>
<protein>
    <recommendedName>
        <fullName evidence="5">Flagellar protein FlgN</fullName>
    </recommendedName>
</protein>
<dbReference type="InterPro" id="IPR007809">
    <property type="entry name" value="FlgN-like"/>
</dbReference>